<name>A0A7Y0U4H0_9ACTO</name>
<dbReference type="Proteomes" id="UP000578252">
    <property type="component" value="Unassembled WGS sequence"/>
</dbReference>
<feature type="transmembrane region" description="Helical" evidence="1">
    <location>
        <begin position="212"/>
        <end position="235"/>
    </location>
</feature>
<keyword evidence="1" id="KW-1133">Transmembrane helix</keyword>
<keyword evidence="1" id="KW-0812">Transmembrane</keyword>
<feature type="transmembrane region" description="Helical" evidence="1">
    <location>
        <begin position="179"/>
        <end position="200"/>
    </location>
</feature>
<sequence>MDIDAYSARQRPAWKRLERLNRKRRLDGAEVDELVGLYQRTSSDLATLTSSATDPDLVLELTRIVQSARGRISGARAGTLKTLGYFFTVTLPLAMYRLGPLFLATLVYSLFIAIFAGFWVFNHPEIMTAQGSESDLQRYAQEAFISYYSNNPAPDFMAQVWTNNATIAVQMVATFMTGVIPLMILTTNFAQVGMAGAILAKYGDIKVFFGLITPHGILELSCIVLATAVSLRLFWAIFVPGDLPRTQAFAKIGRELLPVGMALIMLLAIAGIEEAFLTPSPLLPLVKVLVAVVVYALIITWVVVLGHRAKKLGLTGDLAVNQAGYMV</sequence>
<reference evidence="3 4" key="2">
    <citation type="submission" date="2020-04" db="EMBL/GenBank/DDBJ databases">
        <title>Antimicrobial susceptibility and clonality of vaginal-derived multi-drug resistant Mobiluncus isolates in China.</title>
        <authorList>
            <person name="Zhang X."/>
        </authorList>
    </citation>
    <scope>NUCLEOTIDE SEQUENCE [LARGE SCALE GENOMIC DNA]</scope>
    <source>
        <strain evidence="3 4">13</strain>
    </source>
</reference>
<dbReference type="AlphaFoldDB" id="A0A7Y0U4H0"/>
<dbReference type="Pfam" id="PF01944">
    <property type="entry name" value="SpoIIM"/>
    <property type="match status" value="1"/>
</dbReference>
<dbReference type="InterPro" id="IPR002798">
    <property type="entry name" value="SpoIIM-like"/>
</dbReference>
<dbReference type="Proteomes" id="UP001209486">
    <property type="component" value="Unassembled WGS sequence"/>
</dbReference>
<gene>
    <name evidence="2" type="ORF">FYZ43_04650</name>
    <name evidence="3" type="ORF">HHJ78_07205</name>
</gene>
<comment type="caution">
    <text evidence="3">The sequence shown here is derived from an EMBL/GenBank/DDBJ whole genome shotgun (WGS) entry which is preliminary data.</text>
</comment>
<evidence type="ECO:0000313" key="2">
    <source>
        <dbReference type="EMBL" id="MCU9968704.1"/>
    </source>
</evidence>
<feature type="transmembrane region" description="Helical" evidence="1">
    <location>
        <begin position="282"/>
        <end position="304"/>
    </location>
</feature>
<dbReference type="PANTHER" id="PTHR35337">
    <property type="entry name" value="SLR1478 PROTEIN"/>
    <property type="match status" value="1"/>
</dbReference>
<protein>
    <submittedName>
        <fullName evidence="3">Stage II sporulation protein M</fullName>
    </submittedName>
</protein>
<proteinExistence type="predicted"/>
<dbReference type="RefSeq" id="WP_169770090.1">
    <property type="nucleotide sequence ID" value="NZ_JABCUP010000001.1"/>
</dbReference>
<reference evidence="2 5" key="1">
    <citation type="submission" date="2019-08" db="EMBL/GenBank/DDBJ databases">
        <title>Comparison of rpoB and gyrB Sequences from Mobiluncus Species and Development of a Multiplex PCR Method for Clinical Detection of Mobiluncus curtisii and Mobiluncus mulieris.</title>
        <authorList>
            <person name="Yang L."/>
            <person name="Shen Y."/>
            <person name="Xu G."/>
            <person name="Shu L.-B."/>
            <person name="Hu J."/>
            <person name="Zhang R."/>
            <person name="Wang Y."/>
            <person name="Zhou H.-W."/>
            <person name="Zhang X."/>
        </authorList>
    </citation>
    <scope>NUCLEOTIDE SEQUENCE [LARGE SCALE GENOMIC DNA]</scope>
    <source>
        <strain evidence="2 5">M26</strain>
    </source>
</reference>
<dbReference type="EMBL" id="JABCUR010000005">
    <property type="protein sequence ID" value="NMW65318.1"/>
    <property type="molecule type" value="Genomic_DNA"/>
</dbReference>
<feature type="transmembrane region" description="Helical" evidence="1">
    <location>
        <begin position="256"/>
        <end position="276"/>
    </location>
</feature>
<dbReference type="PANTHER" id="PTHR35337:SF1">
    <property type="entry name" value="SLR1478 PROTEIN"/>
    <property type="match status" value="1"/>
</dbReference>
<feature type="transmembrane region" description="Helical" evidence="1">
    <location>
        <begin position="101"/>
        <end position="121"/>
    </location>
</feature>
<evidence type="ECO:0000313" key="4">
    <source>
        <dbReference type="Proteomes" id="UP000578252"/>
    </source>
</evidence>
<evidence type="ECO:0000256" key="1">
    <source>
        <dbReference type="SAM" id="Phobius"/>
    </source>
</evidence>
<evidence type="ECO:0000313" key="5">
    <source>
        <dbReference type="Proteomes" id="UP001209486"/>
    </source>
</evidence>
<accession>A0A7Y0U4H0</accession>
<keyword evidence="1" id="KW-0472">Membrane</keyword>
<evidence type="ECO:0000313" key="3">
    <source>
        <dbReference type="EMBL" id="NMW65318.1"/>
    </source>
</evidence>
<organism evidence="3 4">
    <name type="scientific">Mobiluncus mulieris</name>
    <dbReference type="NCBI Taxonomy" id="2052"/>
    <lineage>
        <taxon>Bacteria</taxon>
        <taxon>Bacillati</taxon>
        <taxon>Actinomycetota</taxon>
        <taxon>Actinomycetes</taxon>
        <taxon>Actinomycetales</taxon>
        <taxon>Actinomycetaceae</taxon>
        <taxon>Mobiluncus</taxon>
    </lineage>
</organism>
<feature type="transmembrane region" description="Helical" evidence="1">
    <location>
        <begin position="78"/>
        <end position="95"/>
    </location>
</feature>
<dbReference type="EMBL" id="VSZY01000005">
    <property type="protein sequence ID" value="MCU9968704.1"/>
    <property type="molecule type" value="Genomic_DNA"/>
</dbReference>